<feature type="non-terminal residue" evidence="2">
    <location>
        <position position="1"/>
    </location>
</feature>
<feature type="compositionally biased region" description="Basic residues" evidence="1">
    <location>
        <begin position="72"/>
        <end position="84"/>
    </location>
</feature>
<feature type="compositionally biased region" description="Basic and acidic residues" evidence="1">
    <location>
        <begin position="165"/>
        <end position="229"/>
    </location>
</feature>
<feature type="compositionally biased region" description="Basic residues" evidence="1">
    <location>
        <begin position="105"/>
        <end position="114"/>
    </location>
</feature>
<feature type="non-terminal residue" evidence="2">
    <location>
        <position position="255"/>
    </location>
</feature>
<name>A0A6J4L9M6_9BACT</name>
<dbReference type="EMBL" id="CADCTW010000103">
    <property type="protein sequence ID" value="CAA9325910.1"/>
    <property type="molecule type" value="Genomic_DNA"/>
</dbReference>
<organism evidence="2">
    <name type="scientific">uncultured Gemmatimonadota bacterium</name>
    <dbReference type="NCBI Taxonomy" id="203437"/>
    <lineage>
        <taxon>Bacteria</taxon>
        <taxon>Pseudomonadati</taxon>
        <taxon>Gemmatimonadota</taxon>
        <taxon>environmental samples</taxon>
    </lineage>
</organism>
<evidence type="ECO:0000256" key="1">
    <source>
        <dbReference type="SAM" id="MobiDB-lite"/>
    </source>
</evidence>
<feature type="compositionally biased region" description="Acidic residues" evidence="1">
    <location>
        <begin position="91"/>
        <end position="100"/>
    </location>
</feature>
<protein>
    <submittedName>
        <fullName evidence="2">Uncharacterized protein</fullName>
    </submittedName>
</protein>
<evidence type="ECO:0000313" key="2">
    <source>
        <dbReference type="EMBL" id="CAA9325910.1"/>
    </source>
</evidence>
<proteinExistence type="predicted"/>
<dbReference type="AlphaFoldDB" id="A0A6J4L9M6"/>
<gene>
    <name evidence="2" type="ORF">AVDCRST_MAG68-2156</name>
</gene>
<sequence>VEAQQSRTLPRPCGPPFAGSQRLHDGRLGHVAGHDAAPPGAPRHLHGLAHGRDRREPARPDARHHPAGPRVRPAHGHRAHRRHADGRADDGPDGDGDDEDGGGRLGRHGRQRRQRERERQRRDGDGHGPDAGRADGEPAQPSHGGRPHACHADAAGRDRRRVRPGLHEPPGHGAPDDAGQHGPRDGQHGDAGRGRLDGGRGVGGDEQRQQRQHGRDESRQHVDARHPRGDDDDAPPGARDGRHAPPDGAPDVRQV</sequence>
<feature type="region of interest" description="Disordered" evidence="1">
    <location>
        <begin position="1"/>
        <end position="255"/>
    </location>
</feature>
<feature type="compositionally biased region" description="Basic and acidic residues" evidence="1">
    <location>
        <begin position="115"/>
        <end position="136"/>
    </location>
</feature>
<accession>A0A6J4L9M6</accession>
<feature type="compositionally biased region" description="Basic and acidic residues" evidence="1">
    <location>
        <begin position="50"/>
        <end position="64"/>
    </location>
</feature>
<reference evidence="2" key="1">
    <citation type="submission" date="2020-02" db="EMBL/GenBank/DDBJ databases">
        <authorList>
            <person name="Meier V. D."/>
        </authorList>
    </citation>
    <scope>NUCLEOTIDE SEQUENCE</scope>
    <source>
        <strain evidence="2">AVDCRST_MAG68</strain>
    </source>
</reference>